<feature type="compositionally biased region" description="Basic and acidic residues" evidence="1">
    <location>
        <begin position="1"/>
        <end position="12"/>
    </location>
</feature>
<dbReference type="AlphaFoldDB" id="A0A6M0RN88"/>
<comment type="caution">
    <text evidence="2">The sequence shown here is derived from an EMBL/GenBank/DDBJ whole genome shotgun (WGS) entry which is preliminary data.</text>
</comment>
<evidence type="ECO:0000256" key="1">
    <source>
        <dbReference type="SAM" id="MobiDB-lite"/>
    </source>
</evidence>
<gene>
    <name evidence="2" type="ORF">DXZ20_18605</name>
</gene>
<reference evidence="2 3" key="1">
    <citation type="journal article" date="2020" name="Microb. Ecol.">
        <title>Ecogenomics of the Marine Benthic Filamentous Cyanobacterium Adonisia.</title>
        <authorList>
            <person name="Walter J.M."/>
            <person name="Coutinho F.H."/>
            <person name="Leomil L."/>
            <person name="Hargreaves P.I."/>
            <person name="Campeao M.E."/>
            <person name="Vieira V.V."/>
            <person name="Silva B.S."/>
            <person name="Fistarol G.O."/>
            <person name="Salomon P.S."/>
            <person name="Sawabe T."/>
            <person name="Mino S."/>
            <person name="Hosokawa M."/>
            <person name="Miyashita H."/>
            <person name="Maruyama F."/>
            <person name="van Verk M.C."/>
            <person name="Dutilh B.E."/>
            <person name="Thompson C.C."/>
            <person name="Thompson F.L."/>
        </authorList>
    </citation>
    <scope>NUCLEOTIDE SEQUENCE [LARGE SCALE GENOMIC DNA]</scope>
    <source>
        <strain evidence="2 3">CCMR0081</strain>
    </source>
</reference>
<dbReference type="RefSeq" id="WP_163699758.1">
    <property type="nucleotide sequence ID" value="NZ_QXHD01000004.1"/>
</dbReference>
<proteinExistence type="predicted"/>
<evidence type="ECO:0000313" key="2">
    <source>
        <dbReference type="EMBL" id="NEZ57636.1"/>
    </source>
</evidence>
<sequence length="639" mass="73258">MYEQVVKSKENKNQSVANKVSQKQRGSESTFQFKDIRPEAASLRNFQEIANNSPQANRAVQFFPETCLHQSPLQAKKTPLKSQPSGNRVIQRMSVSIPTSYDDLQNGSKNLQKSFGEEPSHLFDTDLSRLRPDETLTIFSHGSPNDLGGYNASTLANIMLKLGFKGCGMIRIVACSTGINPRGFGQQLATHLHSLLRIQRENFKENPVVPIIPVLAVGGILWNVNDKDWVVIPPNLEADPEVLELQENMKTELAALVGRPDSEEKAEEVKERFQNVIAHLKYRKSRKLVKPARASRSIGYGRKGLQSKPEVEWEDASFNAFTPGISSNSNKPPIDRSQSARKATIIEKIRGYFLKYPPLQRKYAHIVDHIEDLSLSYLYSTGYVLKEQAERYEEIYAQFEACPVLRELFERESTYRYTDTELREYKARIRWAKGIIELEGRYKKIRGLDRELPREVRDICDDLAKLKLLYTLLKKTLPLCDELVWLVLERVVTSELYEVVVIKAYKNEDELNKLKPLVKQTIRLCNMIQNIEGRGTLDGDLDQQFTQLKAELTKRAFNYEALVELELSLRYFQRRVSELRIAQSEVALRRLIQEMARGNRVLLAFYGTELNQLGGMNEGELNDLYGKMSRIEPLQQPLL</sequence>
<accession>A0A6M0RN88</accession>
<dbReference type="EMBL" id="QXHD01000004">
    <property type="protein sequence ID" value="NEZ57636.1"/>
    <property type="molecule type" value="Genomic_DNA"/>
</dbReference>
<protein>
    <submittedName>
        <fullName evidence="2">Uncharacterized protein</fullName>
    </submittedName>
</protein>
<name>A0A6M0RN88_9CYAN</name>
<keyword evidence="3" id="KW-1185">Reference proteome</keyword>
<dbReference type="Proteomes" id="UP000481033">
    <property type="component" value="Unassembled WGS sequence"/>
</dbReference>
<feature type="compositionally biased region" description="Polar residues" evidence="1">
    <location>
        <begin position="13"/>
        <end position="32"/>
    </location>
</feature>
<feature type="region of interest" description="Disordered" evidence="1">
    <location>
        <begin position="1"/>
        <end position="32"/>
    </location>
</feature>
<evidence type="ECO:0000313" key="3">
    <source>
        <dbReference type="Proteomes" id="UP000481033"/>
    </source>
</evidence>
<organism evidence="2 3">
    <name type="scientific">Adonisia turfae CCMR0081</name>
    <dbReference type="NCBI Taxonomy" id="2292702"/>
    <lineage>
        <taxon>Bacteria</taxon>
        <taxon>Bacillati</taxon>
        <taxon>Cyanobacteriota</taxon>
        <taxon>Adonisia</taxon>
        <taxon>Adonisia turfae</taxon>
    </lineage>
</organism>